<comment type="cofactor">
    <cofactor evidence="1">
        <name>Ca(2+)</name>
        <dbReference type="ChEBI" id="CHEBI:29108"/>
    </cofactor>
</comment>
<dbReference type="AlphaFoldDB" id="A0A3S9P9T2"/>
<evidence type="ECO:0000256" key="2">
    <source>
        <dbReference type="ARBA" id="ARBA00008779"/>
    </source>
</evidence>
<comment type="similarity">
    <text evidence="2">Belongs to the sulfatase family.</text>
</comment>
<evidence type="ECO:0000256" key="7">
    <source>
        <dbReference type="SAM" id="SignalP"/>
    </source>
</evidence>
<dbReference type="Gene3D" id="3.40.720.10">
    <property type="entry name" value="Alkaline Phosphatase, subunit A"/>
    <property type="match status" value="1"/>
</dbReference>
<evidence type="ECO:0000256" key="1">
    <source>
        <dbReference type="ARBA" id="ARBA00001913"/>
    </source>
</evidence>
<keyword evidence="5" id="KW-0378">Hydrolase</keyword>
<evidence type="ECO:0000256" key="6">
    <source>
        <dbReference type="ARBA" id="ARBA00022837"/>
    </source>
</evidence>
<dbReference type="GO" id="GO:0046872">
    <property type="term" value="F:metal ion binding"/>
    <property type="evidence" value="ECO:0007669"/>
    <property type="project" value="UniProtKB-KW"/>
</dbReference>
<accession>A0A3S9P9T2</accession>
<name>A0A3S9P9T2_9BACT</name>
<evidence type="ECO:0000259" key="8">
    <source>
        <dbReference type="Pfam" id="PF00884"/>
    </source>
</evidence>
<evidence type="ECO:0000313" key="10">
    <source>
        <dbReference type="Proteomes" id="UP000267268"/>
    </source>
</evidence>
<dbReference type="OrthoDB" id="1390125at2"/>
<dbReference type="KEGG" id="fll:EI427_21695"/>
<protein>
    <submittedName>
        <fullName evidence="9">Sulfatase</fullName>
    </submittedName>
</protein>
<dbReference type="CDD" id="cd16144">
    <property type="entry name" value="ARS_like"/>
    <property type="match status" value="1"/>
</dbReference>
<evidence type="ECO:0000256" key="3">
    <source>
        <dbReference type="ARBA" id="ARBA00022723"/>
    </source>
</evidence>
<keyword evidence="3" id="KW-0479">Metal-binding</keyword>
<dbReference type="InterPro" id="IPR024607">
    <property type="entry name" value="Sulfatase_CS"/>
</dbReference>
<sequence>MSKKRTVIISTLFVLSTLLSASAQKKNVLVFVVDDLGYFDIGAHGSEFYETPNIDQLVNEGVDFTNAYSSHPRCVPSRYGLQTGKAPARVGAPGKLGKDKCELSESEISIGQAFKNNGYTTFFAGKWHLGETAATWPQNRGYDSNIAGCSAGAPKSYFYPYNVPQDPKKSGNHRNIEGLEKGEKGEYLTDRLTIETVNYLKEEHAKPFFAMLCHYGVHTPLEAKPALVEKYKAKLQTLPFDGPEFELKDGETKQHQNNPIYAAMIESVDQSLGQVIKTLKAEGLYEKTVIVFTSDHGGLSNRGVGNKRKIATSNLPLRAGKGHIYEGGIKVPLVFAGGISHKKNTSTQVATNLDIYPTVLDLCGLPLLPNQHKDGISIKKAITNNKVEERTVYWHSPMSRLRSTGDTNCTVVRDGDIILFDFFSEGRYEMYDLSKDPFETTNIYTENGKKENKLTQLINTWRKEIDAVIL</sequence>
<dbReference type="PROSITE" id="PS00149">
    <property type="entry name" value="SULFATASE_2"/>
    <property type="match status" value="1"/>
</dbReference>
<dbReference type="Gene3D" id="3.30.1120.10">
    <property type="match status" value="1"/>
</dbReference>
<evidence type="ECO:0000256" key="4">
    <source>
        <dbReference type="ARBA" id="ARBA00022729"/>
    </source>
</evidence>
<dbReference type="EMBL" id="CP034563">
    <property type="protein sequence ID" value="AZQ64842.1"/>
    <property type="molecule type" value="Genomic_DNA"/>
</dbReference>
<dbReference type="RefSeq" id="WP_126618959.1">
    <property type="nucleotide sequence ID" value="NZ_CP034563.1"/>
</dbReference>
<dbReference type="PANTHER" id="PTHR42693:SF42">
    <property type="entry name" value="ARYLSULFATASE G"/>
    <property type="match status" value="1"/>
</dbReference>
<gene>
    <name evidence="9" type="ORF">EI427_21695</name>
</gene>
<dbReference type="Pfam" id="PF00884">
    <property type="entry name" value="Sulfatase"/>
    <property type="match status" value="1"/>
</dbReference>
<dbReference type="PANTHER" id="PTHR42693">
    <property type="entry name" value="ARYLSULFATASE FAMILY MEMBER"/>
    <property type="match status" value="1"/>
</dbReference>
<feature type="signal peptide" evidence="7">
    <location>
        <begin position="1"/>
        <end position="23"/>
    </location>
</feature>
<keyword evidence="6" id="KW-0106">Calcium</keyword>
<dbReference type="GO" id="GO:0004065">
    <property type="term" value="F:arylsulfatase activity"/>
    <property type="evidence" value="ECO:0007669"/>
    <property type="project" value="TreeGrafter"/>
</dbReference>
<feature type="domain" description="Sulfatase N-terminal" evidence="8">
    <location>
        <begin position="26"/>
        <end position="364"/>
    </location>
</feature>
<organism evidence="9 10">
    <name type="scientific">Flammeovirga pectinis</name>
    <dbReference type="NCBI Taxonomy" id="2494373"/>
    <lineage>
        <taxon>Bacteria</taxon>
        <taxon>Pseudomonadati</taxon>
        <taxon>Bacteroidota</taxon>
        <taxon>Cytophagia</taxon>
        <taxon>Cytophagales</taxon>
        <taxon>Flammeovirgaceae</taxon>
        <taxon>Flammeovirga</taxon>
    </lineage>
</organism>
<dbReference type="Proteomes" id="UP000267268">
    <property type="component" value="Chromosome 2"/>
</dbReference>
<evidence type="ECO:0000256" key="5">
    <source>
        <dbReference type="ARBA" id="ARBA00022801"/>
    </source>
</evidence>
<dbReference type="SUPFAM" id="SSF53649">
    <property type="entry name" value="Alkaline phosphatase-like"/>
    <property type="match status" value="1"/>
</dbReference>
<feature type="chain" id="PRO_5019478537" evidence="7">
    <location>
        <begin position="24"/>
        <end position="470"/>
    </location>
</feature>
<proteinExistence type="inferred from homology"/>
<evidence type="ECO:0000313" key="9">
    <source>
        <dbReference type="EMBL" id="AZQ64842.1"/>
    </source>
</evidence>
<dbReference type="InterPro" id="IPR017850">
    <property type="entry name" value="Alkaline_phosphatase_core_sf"/>
</dbReference>
<keyword evidence="10" id="KW-1185">Reference proteome</keyword>
<keyword evidence="4 7" id="KW-0732">Signal</keyword>
<dbReference type="InterPro" id="IPR050738">
    <property type="entry name" value="Sulfatase"/>
</dbReference>
<reference evidence="9 10" key="1">
    <citation type="submission" date="2018-12" db="EMBL/GenBank/DDBJ databases">
        <title>Flammeovirga pectinis sp. nov., isolated from the gut of the Korean scallop, Patinopecten yessoensis.</title>
        <authorList>
            <person name="Bae J.-W."/>
            <person name="Jeong Y.-S."/>
            <person name="Kang W."/>
        </authorList>
    </citation>
    <scope>NUCLEOTIDE SEQUENCE [LARGE SCALE GENOMIC DNA]</scope>
    <source>
        <strain evidence="9 10">L12M1</strain>
    </source>
</reference>
<dbReference type="InterPro" id="IPR000917">
    <property type="entry name" value="Sulfatase_N"/>
</dbReference>